<dbReference type="InterPro" id="IPR036866">
    <property type="entry name" value="RibonucZ/Hydroxyglut_hydro"/>
</dbReference>
<dbReference type="PATRIC" id="fig|717959.3.peg.2308"/>
<dbReference type="Gene3D" id="3.60.15.10">
    <property type="entry name" value="Ribonuclease Z/Hydroxyacylglutathione hydrolase-like"/>
    <property type="match status" value="1"/>
</dbReference>
<dbReference type="Pfam" id="PF00753">
    <property type="entry name" value="Lactamase_B"/>
    <property type="match status" value="1"/>
</dbReference>
<proteinExistence type="predicted"/>
<protein>
    <recommendedName>
        <fullName evidence="1">Metallo-beta-lactamase domain-containing protein</fullName>
    </recommendedName>
</protein>
<evidence type="ECO:0000313" key="2">
    <source>
        <dbReference type="EMBL" id="CBK63319.1"/>
    </source>
</evidence>
<dbReference type="EMBL" id="FP929032">
    <property type="protein sequence ID" value="CBK63319.1"/>
    <property type="molecule type" value="Genomic_DNA"/>
</dbReference>
<feature type="domain" description="Metallo-beta-lactamase" evidence="1">
    <location>
        <begin position="28"/>
        <end position="83"/>
    </location>
</feature>
<dbReference type="KEGG" id="ash:AL1_07470"/>
<evidence type="ECO:0000313" key="3">
    <source>
        <dbReference type="Proteomes" id="UP000008794"/>
    </source>
</evidence>
<dbReference type="HOGENOM" id="CLU_042402_1_0_10"/>
<organism evidence="2 3">
    <name type="scientific">Alistipes shahii WAL 8301</name>
    <dbReference type="NCBI Taxonomy" id="717959"/>
    <lineage>
        <taxon>Bacteria</taxon>
        <taxon>Pseudomonadati</taxon>
        <taxon>Bacteroidota</taxon>
        <taxon>Bacteroidia</taxon>
        <taxon>Bacteroidales</taxon>
        <taxon>Rikenellaceae</taxon>
        <taxon>Alistipes</taxon>
    </lineage>
</organism>
<keyword evidence="3" id="KW-1185">Reference proteome</keyword>
<accession>D4IK57</accession>
<dbReference type="SUPFAM" id="SSF56281">
    <property type="entry name" value="Metallo-hydrolase/oxidoreductase"/>
    <property type="match status" value="1"/>
</dbReference>
<gene>
    <name evidence="2" type="ORF">AL1_07470</name>
</gene>
<dbReference type="RefSeq" id="WP_015546254.1">
    <property type="nucleotide sequence ID" value="NC_021030.1"/>
</dbReference>
<dbReference type="Proteomes" id="UP000008794">
    <property type="component" value="Chromosome"/>
</dbReference>
<dbReference type="GeneID" id="92757886"/>
<evidence type="ECO:0000259" key="1">
    <source>
        <dbReference type="Pfam" id="PF00753"/>
    </source>
</evidence>
<name>D4IK57_9BACT</name>
<reference evidence="2 3" key="2">
    <citation type="submission" date="2010-03" db="EMBL/GenBank/DDBJ databases">
        <authorList>
            <person name="Pajon A."/>
        </authorList>
    </citation>
    <scope>NUCLEOTIDE SEQUENCE [LARGE SCALE GENOMIC DNA]</scope>
    <source>
        <strain evidence="2 3">WAL 8301</strain>
    </source>
</reference>
<dbReference type="InterPro" id="IPR001279">
    <property type="entry name" value="Metallo-B-lactamas"/>
</dbReference>
<reference evidence="2 3" key="1">
    <citation type="submission" date="2010-03" db="EMBL/GenBank/DDBJ databases">
        <title>The genome sequence of Alistipes shahii WAL 8301.</title>
        <authorList>
            <consortium name="metaHIT consortium -- http://www.metahit.eu/"/>
            <person name="Pajon A."/>
            <person name="Turner K."/>
            <person name="Parkhill J."/>
        </authorList>
    </citation>
    <scope>NUCLEOTIDE SEQUENCE [LARGE SCALE GENOMIC DNA]</scope>
    <source>
        <strain evidence="2 3">WAL 8301</strain>
    </source>
</reference>
<dbReference type="OrthoDB" id="9761531at2"/>
<dbReference type="AlphaFoldDB" id="D4IK57"/>
<sequence>MEVTRIIHPIGQGAFYTERICSKDQIYNVVYDCGSGINKNAPKRLIQEIASVFTSNDVVDILFVSHFDNDHINGIRELKKRVKEIRNIVVPLVEKNDYWFYCVENQNFIAFYDSLEEIASHVYRVKPNINDERELNNQLIDLTEREGGIINGGAKFKWATIDWCYIPFNYDQKVRLEKLKAELAGQGVPVDIFTQDLSTIWGYLDKIKKAYKKVIPDGANKTSLIVYSGGLTSRYIMRQYQYCMRPRFCCEFCRHPFLRPEGCLYFGDNDVNQGLLLADLKNALNQVIDRIGTIQIPHHGALKNFNVGIFDINKNQKSFFVSFGIHNTYGHPSMRVIDDVVRSGSCLFEVTENRGSGYMQLIY</sequence>
<dbReference type="STRING" id="717959.AL1_07470"/>